<organism evidence="1 2">
    <name type="scientific">Eumeta variegata</name>
    <name type="common">Bagworm moth</name>
    <name type="synonym">Eumeta japonica</name>
    <dbReference type="NCBI Taxonomy" id="151549"/>
    <lineage>
        <taxon>Eukaryota</taxon>
        <taxon>Metazoa</taxon>
        <taxon>Ecdysozoa</taxon>
        <taxon>Arthropoda</taxon>
        <taxon>Hexapoda</taxon>
        <taxon>Insecta</taxon>
        <taxon>Pterygota</taxon>
        <taxon>Neoptera</taxon>
        <taxon>Endopterygota</taxon>
        <taxon>Lepidoptera</taxon>
        <taxon>Glossata</taxon>
        <taxon>Ditrysia</taxon>
        <taxon>Tineoidea</taxon>
        <taxon>Psychidae</taxon>
        <taxon>Oiketicinae</taxon>
        <taxon>Eumeta</taxon>
    </lineage>
</organism>
<gene>
    <name evidence="1" type="ORF">EVAR_101554_1</name>
</gene>
<keyword evidence="2" id="KW-1185">Reference proteome</keyword>
<dbReference type="EMBL" id="BGZK01003601">
    <property type="protein sequence ID" value="GBP02899.1"/>
    <property type="molecule type" value="Genomic_DNA"/>
</dbReference>
<evidence type="ECO:0000313" key="2">
    <source>
        <dbReference type="Proteomes" id="UP000299102"/>
    </source>
</evidence>
<dbReference type="Proteomes" id="UP000299102">
    <property type="component" value="Unassembled WGS sequence"/>
</dbReference>
<comment type="caution">
    <text evidence="1">The sequence shown here is derived from an EMBL/GenBank/DDBJ whole genome shotgun (WGS) entry which is preliminary data.</text>
</comment>
<sequence>MGYEAGNSSIASSGVTRPRLFIARTLNFSQYDSDDSRTILFLVGKRPNWKDVKQSSVAQVLFLSYESSLNANKLTRPLLFGIDFNVQHRFGFGVPWVFGCLVAQFPVNTNSVHSLRSRYNSVEFHEYYFVETAFGWLETSVVGGVGNVTVLPFVRGGVGEFQQQPLSFD</sequence>
<proteinExistence type="predicted"/>
<evidence type="ECO:0000313" key="1">
    <source>
        <dbReference type="EMBL" id="GBP02899.1"/>
    </source>
</evidence>
<accession>A0A4C1SL75</accession>
<reference evidence="1 2" key="1">
    <citation type="journal article" date="2019" name="Commun. Biol.">
        <title>The bagworm genome reveals a unique fibroin gene that provides high tensile strength.</title>
        <authorList>
            <person name="Kono N."/>
            <person name="Nakamura H."/>
            <person name="Ohtoshi R."/>
            <person name="Tomita M."/>
            <person name="Numata K."/>
            <person name="Arakawa K."/>
        </authorList>
    </citation>
    <scope>NUCLEOTIDE SEQUENCE [LARGE SCALE GENOMIC DNA]</scope>
</reference>
<dbReference type="AlphaFoldDB" id="A0A4C1SL75"/>
<name>A0A4C1SL75_EUMVA</name>
<protein>
    <submittedName>
        <fullName evidence="1">Uncharacterized protein</fullName>
    </submittedName>
</protein>